<dbReference type="GO" id="GO:0032259">
    <property type="term" value="P:methylation"/>
    <property type="evidence" value="ECO:0007669"/>
    <property type="project" value="UniProtKB-KW"/>
</dbReference>
<sequence>MTYSEELAVVETQADPDIEYEDDDCDSLFSVQTSSSASSIARSHSELANYRIENNRRYQSFREGKWILPNDEREQDRYQIVDQMVSLVLNGDLHKSPMEQPKRILDLGTGTGVWAIDIAHKFPNCRVIGTDLSPIQVPAPPNCTFEIEDADEEWVYPPNYFSMVHTRHVMPGIADWYRFFEQSYRVLHPGGWVELHEAPHRIYSDNPNTPSDIPLMRVCQRFSDYHASMGKPCGEEVFEFKDHLEAVGFVDVTETRYRIPLGAWRGDPIEREIGRYNLLNVLEALEAYTLALHDLGLDDLEEARDLARKAENNAKNRKLELYCYLVVIRGRKPTACEALPNVPRA</sequence>
<dbReference type="EMBL" id="VXIS01000135">
    <property type="protein sequence ID" value="KAA8902250.1"/>
    <property type="molecule type" value="Genomic_DNA"/>
</dbReference>
<protein>
    <submittedName>
        <fullName evidence="1">S-adenosyl-L-methionine-dependent methyltransferase</fullName>
    </submittedName>
</protein>
<name>A0A5J5ET63_9PEZI</name>
<dbReference type="SUPFAM" id="SSF53335">
    <property type="entry name" value="S-adenosyl-L-methionine-dependent methyltransferases"/>
    <property type="match status" value="1"/>
</dbReference>
<dbReference type="InParanoid" id="A0A5J5ET63"/>
<reference evidence="1 2" key="1">
    <citation type="submission" date="2019-09" db="EMBL/GenBank/DDBJ databases">
        <title>Draft genome of the ectomycorrhizal ascomycete Sphaerosporella brunnea.</title>
        <authorList>
            <consortium name="DOE Joint Genome Institute"/>
            <person name="Benucci G.M."/>
            <person name="Marozzi G."/>
            <person name="Antonielli L."/>
            <person name="Sanchez S."/>
            <person name="Marco P."/>
            <person name="Wang X."/>
            <person name="Falini L.B."/>
            <person name="Barry K."/>
            <person name="Haridas S."/>
            <person name="Lipzen A."/>
            <person name="Labutti K."/>
            <person name="Grigoriev I.V."/>
            <person name="Murat C."/>
            <person name="Martin F."/>
            <person name="Albertini E."/>
            <person name="Donnini D."/>
            <person name="Bonito G."/>
        </authorList>
    </citation>
    <scope>NUCLEOTIDE SEQUENCE [LARGE SCALE GENOMIC DNA]</scope>
    <source>
        <strain evidence="1 2">Sb_GMNB300</strain>
    </source>
</reference>
<dbReference type="PANTHER" id="PTHR43591">
    <property type="entry name" value="METHYLTRANSFERASE"/>
    <property type="match status" value="1"/>
</dbReference>
<evidence type="ECO:0000313" key="2">
    <source>
        <dbReference type="Proteomes" id="UP000326924"/>
    </source>
</evidence>
<accession>A0A5J5ET63</accession>
<dbReference type="AlphaFoldDB" id="A0A5J5ET63"/>
<dbReference type="CDD" id="cd02440">
    <property type="entry name" value="AdoMet_MTases"/>
    <property type="match status" value="1"/>
</dbReference>
<dbReference type="GO" id="GO:0008168">
    <property type="term" value="F:methyltransferase activity"/>
    <property type="evidence" value="ECO:0007669"/>
    <property type="project" value="UniProtKB-KW"/>
</dbReference>
<keyword evidence="1" id="KW-0489">Methyltransferase</keyword>
<dbReference type="Gene3D" id="3.40.50.150">
    <property type="entry name" value="Vaccinia Virus protein VP39"/>
    <property type="match status" value="1"/>
</dbReference>
<keyword evidence="2" id="KW-1185">Reference proteome</keyword>
<dbReference type="OrthoDB" id="2013972at2759"/>
<keyword evidence="1" id="KW-0808">Transferase</keyword>
<evidence type="ECO:0000313" key="1">
    <source>
        <dbReference type="EMBL" id="KAA8902250.1"/>
    </source>
</evidence>
<dbReference type="Pfam" id="PF13489">
    <property type="entry name" value="Methyltransf_23"/>
    <property type="match status" value="1"/>
</dbReference>
<gene>
    <name evidence="1" type="ORF">FN846DRAFT_987037</name>
</gene>
<dbReference type="Proteomes" id="UP000326924">
    <property type="component" value="Unassembled WGS sequence"/>
</dbReference>
<dbReference type="InterPro" id="IPR029063">
    <property type="entry name" value="SAM-dependent_MTases_sf"/>
</dbReference>
<proteinExistence type="predicted"/>
<organism evidence="1 2">
    <name type="scientific">Sphaerosporella brunnea</name>
    <dbReference type="NCBI Taxonomy" id="1250544"/>
    <lineage>
        <taxon>Eukaryota</taxon>
        <taxon>Fungi</taxon>
        <taxon>Dikarya</taxon>
        <taxon>Ascomycota</taxon>
        <taxon>Pezizomycotina</taxon>
        <taxon>Pezizomycetes</taxon>
        <taxon>Pezizales</taxon>
        <taxon>Pyronemataceae</taxon>
        <taxon>Sphaerosporella</taxon>
    </lineage>
</organism>
<dbReference type="PANTHER" id="PTHR43591:SF106">
    <property type="entry name" value="S-ADENOSYL-L-METHIONINE-DEPENDENT METHYLTRANSFERASE"/>
    <property type="match status" value="1"/>
</dbReference>
<comment type="caution">
    <text evidence="1">The sequence shown here is derived from an EMBL/GenBank/DDBJ whole genome shotgun (WGS) entry which is preliminary data.</text>
</comment>